<reference evidence="3 4" key="1">
    <citation type="submission" date="2020-03" db="EMBL/GenBank/DDBJ databases">
        <title>Genomic Encyclopedia of Type Strains, Phase IV (KMG-IV): sequencing the most valuable type-strain genomes for metagenomic binning, comparative biology and taxonomic classification.</title>
        <authorList>
            <person name="Goeker M."/>
        </authorList>
    </citation>
    <scope>NUCLEOTIDE SEQUENCE [LARGE SCALE GENOMIC DNA]</scope>
    <source>
        <strain evidence="3 4">DSM 103870</strain>
    </source>
</reference>
<feature type="domain" description="CAF17 C-terminal" evidence="2">
    <location>
        <begin position="207"/>
        <end position="278"/>
    </location>
</feature>
<sequence>MPKTFLADRGVVKVVGEEARHFLQNLVTSHVENLAPGEARWFGLLTPQGKILFDGLAVAMPDERGGGFLLDVARDQAETLARRLNFYKLRAKVIVEDLSETLGVGVVWGDDAPPAGLGIAFTDPRLAELGTRIVAERERVAALGDDAAAWHAHRVRLGVPEGGKDFPWGDAFPHEVLMDQLQGVAFDKGCYVGQEVVSRMHHRKTARTRIVPVTFEGAGPAEGADVLTGGKVSGRVGTAIPGRALASLRLDRAAEAIAAGEPVTADGVALTLDKPAFIRFPFPGEEEPPHD</sequence>
<dbReference type="InterPro" id="IPR057460">
    <property type="entry name" value="CAF17_C"/>
</dbReference>
<protein>
    <recommendedName>
        <fullName evidence="2">CAF17 C-terminal domain-containing protein</fullName>
    </recommendedName>
</protein>
<evidence type="ECO:0000259" key="2">
    <source>
        <dbReference type="Pfam" id="PF25455"/>
    </source>
</evidence>
<comment type="caution">
    <text evidence="3">The sequence shown here is derived from an EMBL/GenBank/DDBJ whole genome shotgun (WGS) entry which is preliminary data.</text>
</comment>
<dbReference type="SUPFAM" id="SSF103025">
    <property type="entry name" value="Folate-binding domain"/>
    <property type="match status" value="1"/>
</dbReference>
<evidence type="ECO:0000313" key="3">
    <source>
        <dbReference type="EMBL" id="NIJ56682.1"/>
    </source>
</evidence>
<proteinExistence type="predicted"/>
<dbReference type="InterPro" id="IPR045179">
    <property type="entry name" value="YgfZ/GcvT"/>
</dbReference>
<gene>
    <name evidence="3" type="ORF">FHS82_000495</name>
</gene>
<dbReference type="NCBIfam" id="TIGR03317">
    <property type="entry name" value="ygfZ_signature"/>
    <property type="match status" value="1"/>
</dbReference>
<accession>A0ABX0UV97</accession>
<dbReference type="InterPro" id="IPR017703">
    <property type="entry name" value="YgfZ/GCV_T_CS"/>
</dbReference>
<dbReference type="Proteomes" id="UP001429580">
    <property type="component" value="Unassembled WGS sequence"/>
</dbReference>
<name>A0ABX0UV97_9HYPH</name>
<dbReference type="PANTHER" id="PTHR22602:SF0">
    <property type="entry name" value="TRANSFERASE CAF17, MITOCHONDRIAL-RELATED"/>
    <property type="match status" value="1"/>
</dbReference>
<dbReference type="Pfam" id="PF25455">
    <property type="entry name" value="Beta-barrel_CAF17_C"/>
    <property type="match status" value="1"/>
</dbReference>
<dbReference type="InterPro" id="IPR027266">
    <property type="entry name" value="TrmE/GcvT-like"/>
</dbReference>
<evidence type="ECO:0000256" key="1">
    <source>
        <dbReference type="ARBA" id="ARBA00022946"/>
    </source>
</evidence>
<evidence type="ECO:0000313" key="4">
    <source>
        <dbReference type="Proteomes" id="UP001429580"/>
    </source>
</evidence>
<keyword evidence="1" id="KW-0809">Transit peptide</keyword>
<organism evidence="3 4">
    <name type="scientific">Pseudochelatococcus lubricantis</name>
    <dbReference type="NCBI Taxonomy" id="1538102"/>
    <lineage>
        <taxon>Bacteria</taxon>
        <taxon>Pseudomonadati</taxon>
        <taxon>Pseudomonadota</taxon>
        <taxon>Alphaproteobacteria</taxon>
        <taxon>Hyphomicrobiales</taxon>
        <taxon>Chelatococcaceae</taxon>
        <taxon>Pseudochelatococcus</taxon>
    </lineage>
</organism>
<keyword evidence="4" id="KW-1185">Reference proteome</keyword>
<dbReference type="Gene3D" id="3.30.1360.120">
    <property type="entry name" value="Probable tRNA modification gtpase trme, domain 1"/>
    <property type="match status" value="2"/>
</dbReference>
<dbReference type="EMBL" id="JAASQI010000001">
    <property type="protein sequence ID" value="NIJ56682.1"/>
    <property type="molecule type" value="Genomic_DNA"/>
</dbReference>
<dbReference type="PANTHER" id="PTHR22602">
    <property type="entry name" value="TRANSFERASE CAF17, MITOCHONDRIAL-RELATED"/>
    <property type="match status" value="1"/>
</dbReference>
<dbReference type="RefSeq" id="WP_166948352.1">
    <property type="nucleotide sequence ID" value="NZ_JAASQI010000001.1"/>
</dbReference>